<dbReference type="RefSeq" id="XP_008081849.1">
    <property type="nucleotide sequence ID" value="XM_008083658.1"/>
</dbReference>
<feature type="domain" description="MYND-type" evidence="6">
    <location>
        <begin position="635"/>
        <end position="670"/>
    </location>
</feature>
<dbReference type="EMBL" id="KE145363">
    <property type="protein sequence ID" value="EPE30438.1"/>
    <property type="molecule type" value="Genomic_DNA"/>
</dbReference>
<reference evidence="7 8" key="1">
    <citation type="journal article" date="2013" name="BMC Genomics">
        <title>Genomics-driven discovery of the pneumocandin biosynthetic gene cluster in the fungus Glarea lozoyensis.</title>
        <authorList>
            <person name="Chen L."/>
            <person name="Yue Q."/>
            <person name="Zhang X."/>
            <person name="Xiang M."/>
            <person name="Wang C."/>
            <person name="Li S."/>
            <person name="Che Y."/>
            <person name="Ortiz-Lopez F.J."/>
            <person name="Bills G.F."/>
            <person name="Liu X."/>
            <person name="An Z."/>
        </authorList>
    </citation>
    <scope>NUCLEOTIDE SEQUENCE [LARGE SCALE GENOMIC DNA]</scope>
    <source>
        <strain evidence="8">ATCC 20868 / MF5171</strain>
    </source>
</reference>
<dbReference type="SUPFAM" id="SSF144232">
    <property type="entry name" value="HIT/MYND zinc finger-like"/>
    <property type="match status" value="1"/>
</dbReference>
<dbReference type="Pfam" id="PF14441">
    <property type="entry name" value="OTT_1508_deam"/>
    <property type="match status" value="1"/>
</dbReference>
<dbReference type="GeneID" id="19462460"/>
<keyword evidence="2 4" id="KW-0863">Zinc-finger</keyword>
<feature type="region of interest" description="Disordered" evidence="5">
    <location>
        <begin position="35"/>
        <end position="73"/>
    </location>
</feature>
<dbReference type="OrthoDB" id="3481096at2759"/>
<dbReference type="OMA" id="HPYIGCS"/>
<dbReference type="HOGENOM" id="CLU_006359_0_0_1"/>
<dbReference type="PROSITE" id="PS50865">
    <property type="entry name" value="ZF_MYND_2"/>
    <property type="match status" value="1"/>
</dbReference>
<evidence type="ECO:0000256" key="3">
    <source>
        <dbReference type="ARBA" id="ARBA00022833"/>
    </source>
</evidence>
<organism evidence="7 8">
    <name type="scientific">Glarea lozoyensis (strain ATCC 20868 / MF5171)</name>
    <dbReference type="NCBI Taxonomy" id="1116229"/>
    <lineage>
        <taxon>Eukaryota</taxon>
        <taxon>Fungi</taxon>
        <taxon>Dikarya</taxon>
        <taxon>Ascomycota</taxon>
        <taxon>Pezizomycotina</taxon>
        <taxon>Leotiomycetes</taxon>
        <taxon>Helotiales</taxon>
        <taxon>Helotiaceae</taxon>
        <taxon>Glarea</taxon>
    </lineage>
</organism>
<sequence length="1125" mass="129744">MSTIVARSVLLEQLQPSICLLRLLAERPANLDELVANNKKTSSETSSSSDAESGEDDLVEGVDDVENISSEEVEKRDLQELRNKVLDRLAEILARYKSDRTVKKARVLDPNHVSSTMMIMDEENSKVIILCAKNEGLNQNNSTDDTDFLSSWKAYMERISSGGTAAGNDRIYMLDIILSYQHPRVTYYLNKLRKALKFEKPITYTIQDTRLRLSREWLQRLPIFPTRSWIDDNGNEFQFSSAPFNEAKNISKAALSAQSLRQIDDEVDNTFKLIDQIVSLNEKEDCRDLLKQLLPSLFSIWRSPRFQASIKAHLKVRLQDSQNSERRQNEAFTALKFLCRIYYSVDVFTEAAETMPIFKSVECIPIPLPPANHTKGVQNSVRTQPTPLEVAENLGLYVNGVGWLRHLEKNVIEDNIRKLRGDKCHVHAEIQLLSCHAQFLDSSSGDRKVHPYIGCSKLCCLLCWLLIRIHGAYSVRGTHEAIMHRWTIPAILLVEPYIVEHQPILLEFLAHIKMLLQSFLNQSYPFRHPGLLAQSSAALSTTVTVLDREKARMEKSQLKIRQQMMMPSVFNDGLLTVDRYDKPGFVTIMGGSLTKPQEMSFEKAEIYKENHIRVKFGMERSDKMPRKRGKSSKSCRLCRKTSNLRCTLCRTTYCSRSCQKSHWSQHVFVCRQTKRPAEVDYLKIYVRKWIHAKGDERRQAQTISELYSDDDLCKTFGFNNCMERDDVAKLLCFYSHMISKMGIKGLQVGVDEELGNCLEVMAQLIQYERKDSYHDCPCFAWFLHRRSFIDCTIPNWAGDFAYQTAALRRLEDTFVVEELCDEDRPLSRAERDVANLYFMLLRDFNNIPDPLSSNWLKFGFCFCTNRAQSMGLAKLYIRLAESGASLEQIAKAYDEKSLPTLMKQRGLDISSFQANSIEFHPPDLEELGIYRLISEVNHTLSGHYCLCRVTKGYCHPKFETHLSVESDGDYGFHGTNTWERWQLFNFYKHVFRHPNFNARKMQEAKRHPDKDKIVQYLDSLVPNFKKKISNWVLGDAMFPKLKAGVSFPNGRPPCWCVMHETILTEGLSSFTLEDISQLSASMQGDEEDGLENGVIDVLDDYDCPWQVRYKYRREQDVPMWMVTEF</sequence>
<evidence type="ECO:0000313" key="7">
    <source>
        <dbReference type="EMBL" id="EPE30438.1"/>
    </source>
</evidence>
<keyword evidence="3" id="KW-0862">Zinc</keyword>
<name>S3DVL6_GLAL2</name>
<gene>
    <name evidence="7" type="ORF">GLAREA_03405</name>
</gene>
<protein>
    <submittedName>
        <fullName evidence="7">HIT/MYND zinc finger-like protein</fullName>
    </submittedName>
</protein>
<dbReference type="InterPro" id="IPR027796">
    <property type="entry name" value="OTT_1508_deam-like"/>
</dbReference>
<dbReference type="eggNOG" id="ENOG502SH8N">
    <property type="taxonomic scope" value="Eukaryota"/>
</dbReference>
<dbReference type="InterPro" id="IPR002893">
    <property type="entry name" value="Znf_MYND"/>
</dbReference>
<feature type="compositionally biased region" description="Acidic residues" evidence="5">
    <location>
        <begin position="52"/>
        <end position="71"/>
    </location>
</feature>
<dbReference type="Gene3D" id="6.10.140.2220">
    <property type="match status" value="1"/>
</dbReference>
<dbReference type="GO" id="GO:0008270">
    <property type="term" value="F:zinc ion binding"/>
    <property type="evidence" value="ECO:0007669"/>
    <property type="project" value="UniProtKB-KW"/>
</dbReference>
<accession>S3DVL6</accession>
<evidence type="ECO:0000256" key="1">
    <source>
        <dbReference type="ARBA" id="ARBA00022723"/>
    </source>
</evidence>
<evidence type="ECO:0000313" key="8">
    <source>
        <dbReference type="Proteomes" id="UP000016922"/>
    </source>
</evidence>
<dbReference type="Pfam" id="PF01753">
    <property type="entry name" value="zf-MYND"/>
    <property type="match status" value="1"/>
</dbReference>
<keyword evidence="1" id="KW-0479">Metal-binding</keyword>
<dbReference type="Proteomes" id="UP000016922">
    <property type="component" value="Unassembled WGS sequence"/>
</dbReference>
<evidence type="ECO:0000256" key="4">
    <source>
        <dbReference type="PROSITE-ProRule" id="PRU00134"/>
    </source>
</evidence>
<evidence type="ECO:0000259" key="6">
    <source>
        <dbReference type="PROSITE" id="PS50865"/>
    </source>
</evidence>
<evidence type="ECO:0000256" key="5">
    <source>
        <dbReference type="SAM" id="MobiDB-lite"/>
    </source>
</evidence>
<evidence type="ECO:0000256" key="2">
    <source>
        <dbReference type="ARBA" id="ARBA00022771"/>
    </source>
</evidence>
<keyword evidence="8" id="KW-1185">Reference proteome</keyword>
<dbReference type="STRING" id="1116229.S3DVL6"/>
<dbReference type="AlphaFoldDB" id="S3DVL6"/>
<dbReference type="KEGG" id="glz:GLAREA_03405"/>
<proteinExistence type="predicted"/>